<dbReference type="RefSeq" id="WP_377122867.1">
    <property type="nucleotide sequence ID" value="NZ_JBHUHN010000001.1"/>
</dbReference>
<dbReference type="Proteomes" id="UP001597601">
    <property type="component" value="Unassembled WGS sequence"/>
</dbReference>
<name>A0ABW5XJW2_9SPHI</name>
<gene>
    <name evidence="2" type="ORF">ACFSYC_01710</name>
</gene>
<dbReference type="InterPro" id="IPR011083">
    <property type="entry name" value="Phage_tail_collar_dom"/>
</dbReference>
<evidence type="ECO:0000313" key="3">
    <source>
        <dbReference type="Proteomes" id="UP001597601"/>
    </source>
</evidence>
<evidence type="ECO:0000313" key="2">
    <source>
        <dbReference type="EMBL" id="MFD2863391.1"/>
    </source>
</evidence>
<accession>A0ABW5XJW2</accession>
<dbReference type="Pfam" id="PF07484">
    <property type="entry name" value="Collar"/>
    <property type="match status" value="1"/>
</dbReference>
<comment type="caution">
    <text evidence="2">The sequence shown here is derived from an EMBL/GenBank/DDBJ whole genome shotgun (WGS) entry which is preliminary data.</text>
</comment>
<organism evidence="2 3">
    <name type="scientific">Mucilaginibacter antarcticus</name>
    <dbReference type="NCBI Taxonomy" id="1855725"/>
    <lineage>
        <taxon>Bacteria</taxon>
        <taxon>Pseudomonadati</taxon>
        <taxon>Bacteroidota</taxon>
        <taxon>Sphingobacteriia</taxon>
        <taxon>Sphingobacteriales</taxon>
        <taxon>Sphingobacteriaceae</taxon>
        <taxon>Mucilaginibacter</taxon>
    </lineage>
</organism>
<reference evidence="3" key="1">
    <citation type="journal article" date="2019" name="Int. J. Syst. Evol. Microbiol.">
        <title>The Global Catalogue of Microorganisms (GCM) 10K type strain sequencing project: providing services to taxonomists for standard genome sequencing and annotation.</title>
        <authorList>
            <consortium name="The Broad Institute Genomics Platform"/>
            <consortium name="The Broad Institute Genome Sequencing Center for Infectious Disease"/>
            <person name="Wu L."/>
            <person name="Ma J."/>
        </authorList>
    </citation>
    <scope>NUCLEOTIDE SEQUENCE [LARGE SCALE GENOMIC DNA]</scope>
    <source>
        <strain evidence="3">KCTC 52232</strain>
    </source>
</reference>
<sequence>MEAYMSSILLFAAGFEPVNWMFCDGRLLDIQNNTALFALLGTQYGGDGIKNFALPNLNTDTTGPAKYIICTSGLFPSRQ</sequence>
<dbReference type="EMBL" id="JBHUON010000001">
    <property type="protein sequence ID" value="MFD2863391.1"/>
    <property type="molecule type" value="Genomic_DNA"/>
</dbReference>
<dbReference type="InterPro" id="IPR037053">
    <property type="entry name" value="Phage_tail_collar_dom_sf"/>
</dbReference>
<dbReference type="Gene3D" id="3.90.1340.10">
    <property type="entry name" value="Phage tail collar domain"/>
    <property type="match status" value="1"/>
</dbReference>
<keyword evidence="3" id="KW-1185">Reference proteome</keyword>
<feature type="domain" description="Phage tail collar" evidence="1">
    <location>
        <begin position="7"/>
        <end position="58"/>
    </location>
</feature>
<evidence type="ECO:0000259" key="1">
    <source>
        <dbReference type="Pfam" id="PF07484"/>
    </source>
</evidence>
<protein>
    <submittedName>
        <fullName evidence="2">Phage tail protein</fullName>
    </submittedName>
</protein>
<proteinExistence type="predicted"/>
<dbReference type="SUPFAM" id="SSF88874">
    <property type="entry name" value="Receptor-binding domain of short tail fibre protein gp12"/>
    <property type="match status" value="1"/>
</dbReference>